<organism evidence="1 2">
    <name type="scientific">Formosimonas limnophila</name>
    <dbReference type="NCBI Taxonomy" id="1384487"/>
    <lineage>
        <taxon>Bacteria</taxon>
        <taxon>Pseudomonadati</taxon>
        <taxon>Pseudomonadota</taxon>
        <taxon>Betaproteobacteria</taxon>
        <taxon>Burkholderiales</taxon>
        <taxon>Burkholderiaceae</taxon>
        <taxon>Formosimonas</taxon>
    </lineage>
</organism>
<proteinExistence type="predicted"/>
<evidence type="ECO:0000313" key="2">
    <source>
        <dbReference type="Proteomes" id="UP000614287"/>
    </source>
</evidence>
<dbReference type="EMBL" id="BMZG01000002">
    <property type="protein sequence ID" value="GHA66022.1"/>
    <property type="molecule type" value="Genomic_DNA"/>
</dbReference>
<sequence>MSQKTLITIDIDHREVSRQKSLGAAINLCATAAGFEAKEVCHAVGGIDKAQYSRWISNQEGIKWEKLVSLMDACGNDAPLLWMLHQCGYDLASLRKTESETERALRTEREARMKVEQENAILRGVLMGKAAA</sequence>
<comment type="caution">
    <text evidence="1">The sequence shown here is derived from an EMBL/GenBank/DDBJ whole genome shotgun (WGS) entry which is preliminary data.</text>
</comment>
<dbReference type="Proteomes" id="UP000614287">
    <property type="component" value="Unassembled WGS sequence"/>
</dbReference>
<protein>
    <submittedName>
        <fullName evidence="1">Uncharacterized protein</fullName>
    </submittedName>
</protein>
<dbReference type="RefSeq" id="WP_189490674.1">
    <property type="nucleotide sequence ID" value="NZ_BMZG01000002.1"/>
</dbReference>
<keyword evidence="2" id="KW-1185">Reference proteome</keyword>
<gene>
    <name evidence="1" type="ORF">GCM10009007_03080</name>
</gene>
<reference evidence="1" key="2">
    <citation type="submission" date="2020-09" db="EMBL/GenBank/DDBJ databases">
        <authorList>
            <person name="Sun Q."/>
            <person name="Kim S."/>
        </authorList>
    </citation>
    <scope>NUCLEOTIDE SEQUENCE</scope>
    <source>
        <strain evidence="1">KCTC 32501</strain>
    </source>
</reference>
<reference evidence="1" key="1">
    <citation type="journal article" date="2014" name="Int. J. Syst. Evol. Microbiol.">
        <title>Complete genome sequence of Corynebacterium casei LMG S-19264T (=DSM 44701T), isolated from a smear-ripened cheese.</title>
        <authorList>
            <consortium name="US DOE Joint Genome Institute (JGI-PGF)"/>
            <person name="Walter F."/>
            <person name="Albersmeier A."/>
            <person name="Kalinowski J."/>
            <person name="Ruckert C."/>
        </authorList>
    </citation>
    <scope>NUCLEOTIDE SEQUENCE</scope>
    <source>
        <strain evidence="1">KCTC 32501</strain>
    </source>
</reference>
<name>A0A8J3CLI5_9BURK</name>
<accession>A0A8J3CLI5</accession>
<evidence type="ECO:0000313" key="1">
    <source>
        <dbReference type="EMBL" id="GHA66022.1"/>
    </source>
</evidence>
<dbReference type="AlphaFoldDB" id="A0A8J3CLI5"/>